<reference evidence="3" key="2">
    <citation type="submission" date="2025-08" db="UniProtKB">
        <authorList>
            <consortium name="Ensembl"/>
        </authorList>
    </citation>
    <scope>IDENTIFICATION</scope>
</reference>
<dbReference type="SMART" id="SM00409">
    <property type="entry name" value="IG"/>
    <property type="match status" value="1"/>
</dbReference>
<dbReference type="InterPro" id="IPR013783">
    <property type="entry name" value="Ig-like_fold"/>
</dbReference>
<name>A0A669DQ72_ORENI</name>
<dbReference type="InterPro" id="IPR036179">
    <property type="entry name" value="Ig-like_dom_sf"/>
</dbReference>
<evidence type="ECO:0000313" key="3">
    <source>
        <dbReference type="Ensembl" id="ENSONIP00000062722.1"/>
    </source>
</evidence>
<evidence type="ECO:0000256" key="1">
    <source>
        <dbReference type="SAM" id="Phobius"/>
    </source>
</evidence>
<dbReference type="PANTHER" id="PTHR46013:SF4">
    <property type="entry name" value="B-CELL RECEPTOR CD22-RELATED"/>
    <property type="match status" value="1"/>
</dbReference>
<dbReference type="SUPFAM" id="SSF48726">
    <property type="entry name" value="Immunoglobulin"/>
    <property type="match status" value="1"/>
</dbReference>
<dbReference type="AlphaFoldDB" id="A0A669DQ72"/>
<dbReference type="Gene3D" id="2.60.40.10">
    <property type="entry name" value="Immunoglobulins"/>
    <property type="match status" value="2"/>
</dbReference>
<reference evidence="4" key="1">
    <citation type="submission" date="2012-01" db="EMBL/GenBank/DDBJ databases">
        <title>The Genome Sequence of Oreochromis niloticus (Nile Tilapia).</title>
        <authorList>
            <consortium name="Broad Institute Genome Assembly Team"/>
            <consortium name="Broad Institute Sequencing Platform"/>
            <person name="Di Palma F."/>
            <person name="Johnson J."/>
            <person name="Lander E.S."/>
            <person name="Lindblad-Toh K."/>
        </authorList>
    </citation>
    <scope>NUCLEOTIDE SEQUENCE [LARGE SCALE GENOMIC DNA]</scope>
</reference>
<keyword evidence="1" id="KW-1133">Transmembrane helix</keyword>
<dbReference type="InterPro" id="IPR003599">
    <property type="entry name" value="Ig_sub"/>
</dbReference>
<sequence length="226" mass="25631">MAVWDKNRLWGLLFLLAGAVGQTVIYPFWSTCAVRGSTVTLPCTFTPPFNESEVSRETIRVRWYQSRWYQLCQLTKPFVYDSDSKNNTQRFEYLGDKKTNCTLQIRDVQEKVCTFHQLEVTWFKDGHALSETGPSLQLGHLTAEDSGNYTCALKINLTTLSEPYSLQVTGEAGVKLGKLTVVRLVLFSAHTVLIIIMASIIIKRKYCLQVSSRELKMFGSSASRCH</sequence>
<feature type="domain" description="Ig-like" evidence="2">
    <location>
        <begin position="77"/>
        <end position="161"/>
    </location>
</feature>
<feature type="transmembrane region" description="Helical" evidence="1">
    <location>
        <begin position="184"/>
        <end position="202"/>
    </location>
</feature>
<evidence type="ECO:0000313" key="4">
    <source>
        <dbReference type="Proteomes" id="UP000005207"/>
    </source>
</evidence>
<organism evidence="3 4">
    <name type="scientific">Oreochromis niloticus</name>
    <name type="common">Nile tilapia</name>
    <name type="synonym">Tilapia nilotica</name>
    <dbReference type="NCBI Taxonomy" id="8128"/>
    <lineage>
        <taxon>Eukaryota</taxon>
        <taxon>Metazoa</taxon>
        <taxon>Chordata</taxon>
        <taxon>Craniata</taxon>
        <taxon>Vertebrata</taxon>
        <taxon>Euteleostomi</taxon>
        <taxon>Actinopterygii</taxon>
        <taxon>Neopterygii</taxon>
        <taxon>Teleostei</taxon>
        <taxon>Neoteleostei</taxon>
        <taxon>Acanthomorphata</taxon>
        <taxon>Ovalentaria</taxon>
        <taxon>Cichlomorphae</taxon>
        <taxon>Cichliformes</taxon>
        <taxon>Cichlidae</taxon>
        <taxon>African cichlids</taxon>
        <taxon>Pseudocrenilabrinae</taxon>
        <taxon>Oreochromini</taxon>
        <taxon>Oreochromis</taxon>
    </lineage>
</organism>
<keyword evidence="4" id="KW-1185">Reference proteome</keyword>
<dbReference type="PANTHER" id="PTHR46013">
    <property type="entry name" value="VASCULAR CELL ADHESION MOLECULE 1"/>
    <property type="match status" value="1"/>
</dbReference>
<dbReference type="GeneTree" id="ENSGT00940000175264"/>
<keyword evidence="1" id="KW-0812">Transmembrane</keyword>
<gene>
    <name evidence="3" type="primary">LOC106098691</name>
</gene>
<reference evidence="3" key="3">
    <citation type="submission" date="2025-09" db="UniProtKB">
        <authorList>
            <consortium name="Ensembl"/>
        </authorList>
    </citation>
    <scope>IDENTIFICATION</scope>
</reference>
<keyword evidence="1" id="KW-0472">Membrane</keyword>
<dbReference type="Ensembl" id="ENSONIT00000044130.1">
    <property type="protein sequence ID" value="ENSONIP00000062722.1"/>
    <property type="gene ID" value="ENSONIG00000028439.1"/>
</dbReference>
<protein>
    <submittedName>
        <fullName evidence="3">Uncharacterized LOC106098685</fullName>
    </submittedName>
</protein>
<proteinExistence type="predicted"/>
<dbReference type="InterPro" id="IPR007110">
    <property type="entry name" value="Ig-like_dom"/>
</dbReference>
<evidence type="ECO:0000259" key="2">
    <source>
        <dbReference type="PROSITE" id="PS50835"/>
    </source>
</evidence>
<dbReference type="PROSITE" id="PS50835">
    <property type="entry name" value="IG_LIKE"/>
    <property type="match status" value="1"/>
</dbReference>
<dbReference type="Proteomes" id="UP000005207">
    <property type="component" value="Linkage group LG11"/>
</dbReference>
<accession>A0A669DQ72</accession>